<evidence type="ECO:0000313" key="7">
    <source>
        <dbReference type="Proteomes" id="UP000326396"/>
    </source>
</evidence>
<dbReference type="InterPro" id="IPR013103">
    <property type="entry name" value="RVT_2"/>
</dbReference>
<feature type="region of interest" description="Disordered" evidence="4">
    <location>
        <begin position="453"/>
        <end position="502"/>
    </location>
</feature>
<dbReference type="GO" id="GO:0015074">
    <property type="term" value="P:DNA integration"/>
    <property type="evidence" value="ECO:0007669"/>
    <property type="project" value="InterPro"/>
</dbReference>
<keyword evidence="2" id="KW-0479">Metal-binding</keyword>
<evidence type="ECO:0000256" key="3">
    <source>
        <dbReference type="ARBA" id="ARBA00022801"/>
    </source>
</evidence>
<dbReference type="Proteomes" id="UP000326396">
    <property type="component" value="Linkage Group LG19"/>
</dbReference>
<dbReference type="InterPro" id="IPR054722">
    <property type="entry name" value="PolX-like_BBD"/>
</dbReference>
<dbReference type="InterPro" id="IPR012337">
    <property type="entry name" value="RNaseH-like_sf"/>
</dbReference>
<keyword evidence="1" id="KW-0645">Protease</keyword>
<name>A0A5N6NJF7_9ASTR</name>
<evidence type="ECO:0000259" key="5">
    <source>
        <dbReference type="PROSITE" id="PS50994"/>
    </source>
</evidence>
<dbReference type="InterPro" id="IPR001584">
    <property type="entry name" value="Integrase_cat-core"/>
</dbReference>
<dbReference type="Gene3D" id="3.30.420.10">
    <property type="entry name" value="Ribonuclease H-like superfamily/Ribonuclease H"/>
    <property type="match status" value="1"/>
</dbReference>
<comment type="caution">
    <text evidence="6">The sequence shown here is derived from an EMBL/GenBank/DDBJ whole genome shotgun (WGS) entry which is preliminary data.</text>
</comment>
<dbReference type="PROSITE" id="PS50994">
    <property type="entry name" value="INTEGRASE"/>
    <property type="match status" value="1"/>
</dbReference>
<dbReference type="PANTHER" id="PTHR42648">
    <property type="entry name" value="TRANSPOSASE, PUTATIVE-RELATED"/>
    <property type="match status" value="1"/>
</dbReference>
<dbReference type="GO" id="GO:0046872">
    <property type="term" value="F:metal ion binding"/>
    <property type="evidence" value="ECO:0007669"/>
    <property type="project" value="UniProtKB-KW"/>
</dbReference>
<accession>A0A5N6NJF7</accession>
<keyword evidence="3" id="KW-0378">Hydrolase</keyword>
<feature type="compositionally biased region" description="Basic and acidic residues" evidence="4">
    <location>
        <begin position="459"/>
        <end position="470"/>
    </location>
</feature>
<evidence type="ECO:0000256" key="1">
    <source>
        <dbReference type="ARBA" id="ARBA00022670"/>
    </source>
</evidence>
<dbReference type="Pfam" id="PF07727">
    <property type="entry name" value="RVT_2"/>
    <property type="match status" value="1"/>
</dbReference>
<organism evidence="6 7">
    <name type="scientific">Mikania micrantha</name>
    <name type="common">bitter vine</name>
    <dbReference type="NCBI Taxonomy" id="192012"/>
    <lineage>
        <taxon>Eukaryota</taxon>
        <taxon>Viridiplantae</taxon>
        <taxon>Streptophyta</taxon>
        <taxon>Embryophyta</taxon>
        <taxon>Tracheophyta</taxon>
        <taxon>Spermatophyta</taxon>
        <taxon>Magnoliopsida</taxon>
        <taxon>eudicotyledons</taxon>
        <taxon>Gunneridae</taxon>
        <taxon>Pentapetalae</taxon>
        <taxon>asterids</taxon>
        <taxon>campanulids</taxon>
        <taxon>Asterales</taxon>
        <taxon>Asteraceae</taxon>
        <taxon>Asteroideae</taxon>
        <taxon>Heliantheae alliance</taxon>
        <taxon>Eupatorieae</taxon>
        <taxon>Mikania</taxon>
    </lineage>
</organism>
<dbReference type="InterPro" id="IPR025724">
    <property type="entry name" value="GAG-pre-integrase_dom"/>
</dbReference>
<gene>
    <name evidence="6" type="ORF">E3N88_20388</name>
</gene>
<evidence type="ECO:0000313" key="6">
    <source>
        <dbReference type="EMBL" id="KAD4888315.1"/>
    </source>
</evidence>
<dbReference type="AlphaFoldDB" id="A0A5N6NJF7"/>
<evidence type="ECO:0000256" key="2">
    <source>
        <dbReference type="ARBA" id="ARBA00022723"/>
    </source>
</evidence>
<dbReference type="InterPro" id="IPR039537">
    <property type="entry name" value="Retrotran_Ty1/copia-like"/>
</dbReference>
<dbReference type="GO" id="GO:0003676">
    <property type="term" value="F:nucleic acid binding"/>
    <property type="evidence" value="ECO:0007669"/>
    <property type="project" value="InterPro"/>
</dbReference>
<evidence type="ECO:0000256" key="4">
    <source>
        <dbReference type="SAM" id="MobiDB-lite"/>
    </source>
</evidence>
<protein>
    <recommendedName>
        <fullName evidence="5">Integrase catalytic domain-containing protein</fullName>
    </recommendedName>
</protein>
<dbReference type="Pfam" id="PF13976">
    <property type="entry name" value="gag_pre-integrs"/>
    <property type="match status" value="1"/>
</dbReference>
<dbReference type="GO" id="GO:0008233">
    <property type="term" value="F:peptidase activity"/>
    <property type="evidence" value="ECO:0007669"/>
    <property type="project" value="UniProtKB-KW"/>
</dbReference>
<dbReference type="GO" id="GO:0006508">
    <property type="term" value="P:proteolysis"/>
    <property type="evidence" value="ECO:0007669"/>
    <property type="project" value="UniProtKB-KW"/>
</dbReference>
<dbReference type="PANTHER" id="PTHR42648:SF18">
    <property type="entry name" value="RETROTRANSPOSON, UNCLASSIFIED-LIKE PROTEIN"/>
    <property type="match status" value="1"/>
</dbReference>
<feature type="compositionally biased region" description="Basic and acidic residues" evidence="4">
    <location>
        <begin position="78"/>
        <end position="90"/>
    </location>
</feature>
<dbReference type="InterPro" id="IPR036397">
    <property type="entry name" value="RNaseH_sf"/>
</dbReference>
<dbReference type="Pfam" id="PF22936">
    <property type="entry name" value="Pol_BBD"/>
    <property type="match status" value="1"/>
</dbReference>
<feature type="domain" description="Integrase catalytic" evidence="5">
    <location>
        <begin position="225"/>
        <end position="401"/>
    </location>
</feature>
<dbReference type="OrthoDB" id="2013098at2759"/>
<feature type="region of interest" description="Disordered" evidence="4">
    <location>
        <begin position="78"/>
        <end position="98"/>
    </location>
</feature>
<keyword evidence="7" id="KW-1185">Reference proteome</keyword>
<dbReference type="SUPFAM" id="SSF53098">
    <property type="entry name" value="Ribonuclease H-like"/>
    <property type="match status" value="1"/>
</dbReference>
<proteinExistence type="predicted"/>
<dbReference type="EMBL" id="SZYD01000011">
    <property type="protein sequence ID" value="KAD4888315.1"/>
    <property type="molecule type" value="Genomic_DNA"/>
</dbReference>
<reference evidence="6 7" key="1">
    <citation type="submission" date="2019-05" db="EMBL/GenBank/DDBJ databases">
        <title>Mikania micrantha, genome provides insights into the molecular mechanism of rapid growth.</title>
        <authorList>
            <person name="Liu B."/>
        </authorList>
    </citation>
    <scope>NUCLEOTIDE SEQUENCE [LARGE SCALE GENOMIC DNA]</scope>
    <source>
        <strain evidence="6">NLD-2019</strain>
        <tissue evidence="6">Leaf</tissue>
    </source>
</reference>
<sequence length="621" mass="71458">MIDLLSILQNNHQGADDDFDLMLMMTSIDYDFVGAGADAKTDLNFAVRSTWILDFAGDRLGFCRRLCRSGKLKKKPSEDQALRAEAEGRGRTACNRGRGRGDEEFRHLVKLGNDLRLNVKGIGDVRLEIEGIVHLVSRVYYIRELKSNLLSVGQLQEKGITVTIGVEGSYYKMEDENEQMWPKRLGHINNKTLRTMQFRGLVKGLPRIGESSKVCEVCNLGKHQRAVIPKKRKWRATMKLELVHTDLCGPITPESIGGKWYVMVLIDIFLERAGYIFLSKKSESFETFKSFKTMVETETDLKIKCLRSDRGGEFTSLEFNSYCENSGIKRQLTTSYTPQQNGVTEHRNKTLMNMVRCMLLERNMIKQFWPEATNWACFLLNRCGTTSVEDKVPEECWLGHNPNMEFVKNFGFQQRVIISKDVVFSENESWTWNKEQMGNLELMIPDEEGEMELNYESSPQHEEESAHEEPGPSVRPVQRMEGPSGEEPTVQPLNQPGRRDLRQKTDFAMYSSTEDPSAYDEAAKEPKWVQAMDRDMESILKNKTWEMVDKPKGIKPIGVRWIYTTKYNEKGQVDKYKARLVVEGYSQRKGIYYNEVYAPVARWDTVRSIVAIAAQKVWKIM</sequence>